<evidence type="ECO:0000259" key="1">
    <source>
        <dbReference type="Pfam" id="PF12728"/>
    </source>
</evidence>
<accession>A0A5J6N611</accession>
<sequence length="260" mass="30281">MLTLEEAAEYLGVSKTSLRRWTRDGLLSCHRIGVRAERRFDQKMLDEFLLRRSTGLPITMPGRPPSFADALHQAAQDGRHKHVCLYFRNPIEQWEAFRHYFLDHYRAGLPTTYLHQASSRDQLLERVSAEGIDAQDAINRGLLRIFPAQDSYLRQGAFSADFMISFMRLIMVRMRDDGFRKHLVTGEMDWFFSNTPGVDEIHAYERRLNKLLDEYPDVTIVCQYDITRFDGENVLEACCTHPIVHLDEQLRQGFFLPPQG</sequence>
<dbReference type="NCBIfam" id="TIGR01764">
    <property type="entry name" value="excise"/>
    <property type="match status" value="1"/>
</dbReference>
<evidence type="ECO:0000259" key="2">
    <source>
        <dbReference type="Pfam" id="PF14417"/>
    </source>
</evidence>
<gene>
    <name evidence="3" type="ORF">FRZ61_48060</name>
</gene>
<name>A0A5J6N611_9PROT</name>
<keyword evidence="4" id="KW-1185">Reference proteome</keyword>
<dbReference type="OrthoDB" id="116243at2"/>
<dbReference type="Pfam" id="PF14417">
    <property type="entry name" value="MEDS"/>
    <property type="match status" value="1"/>
</dbReference>
<protein>
    <recommendedName>
        <fullName evidence="5">Helix-turn-helix domain-containing protein</fullName>
    </recommendedName>
</protein>
<dbReference type="RefSeq" id="WP_151120125.1">
    <property type="nucleotide sequence ID" value="NZ_CP042582.1"/>
</dbReference>
<dbReference type="Proteomes" id="UP000325797">
    <property type="component" value="Chromosome"/>
</dbReference>
<dbReference type="InterPro" id="IPR041657">
    <property type="entry name" value="HTH_17"/>
</dbReference>
<dbReference type="Pfam" id="PF12728">
    <property type="entry name" value="HTH_17"/>
    <property type="match status" value="1"/>
</dbReference>
<dbReference type="Gene3D" id="1.10.1660.10">
    <property type="match status" value="1"/>
</dbReference>
<feature type="domain" description="Helix-turn-helix" evidence="1">
    <location>
        <begin position="1"/>
        <end position="52"/>
    </location>
</feature>
<dbReference type="SUPFAM" id="SSF46955">
    <property type="entry name" value="Putative DNA-binding domain"/>
    <property type="match status" value="1"/>
</dbReference>
<feature type="domain" description="MEDS" evidence="2">
    <location>
        <begin position="82"/>
        <end position="242"/>
    </location>
</feature>
<dbReference type="AlphaFoldDB" id="A0A5J6N611"/>
<dbReference type="KEGG" id="hadh:FRZ61_48060"/>
<dbReference type="EMBL" id="CP042582">
    <property type="protein sequence ID" value="QEX24864.1"/>
    <property type="molecule type" value="Genomic_DNA"/>
</dbReference>
<dbReference type="InterPro" id="IPR009061">
    <property type="entry name" value="DNA-bd_dom_put_sf"/>
</dbReference>
<evidence type="ECO:0000313" key="3">
    <source>
        <dbReference type="EMBL" id="QEX24864.1"/>
    </source>
</evidence>
<dbReference type="GO" id="GO:0003677">
    <property type="term" value="F:DNA binding"/>
    <property type="evidence" value="ECO:0007669"/>
    <property type="project" value="InterPro"/>
</dbReference>
<reference evidence="3 4" key="1">
    <citation type="submission" date="2019-08" db="EMBL/GenBank/DDBJ databases">
        <title>Hyperibacter terrae gen. nov., sp. nov. and Hyperibacter viscosus sp. nov., two new members in the family Rhodospirillaceae isolated from the rhizosphere of Hypericum perforatum.</title>
        <authorList>
            <person name="Noviana Z."/>
        </authorList>
    </citation>
    <scope>NUCLEOTIDE SEQUENCE [LARGE SCALE GENOMIC DNA]</scope>
    <source>
        <strain evidence="3 4">R5959</strain>
    </source>
</reference>
<dbReference type="InterPro" id="IPR010093">
    <property type="entry name" value="SinI_DNA-bd"/>
</dbReference>
<evidence type="ECO:0008006" key="5">
    <source>
        <dbReference type="Google" id="ProtNLM"/>
    </source>
</evidence>
<evidence type="ECO:0000313" key="4">
    <source>
        <dbReference type="Proteomes" id="UP000325797"/>
    </source>
</evidence>
<dbReference type="InterPro" id="IPR025847">
    <property type="entry name" value="MEDS_domain"/>
</dbReference>
<proteinExistence type="predicted"/>
<organism evidence="3 4">
    <name type="scientific">Hypericibacter adhaerens</name>
    <dbReference type="NCBI Taxonomy" id="2602016"/>
    <lineage>
        <taxon>Bacteria</taxon>
        <taxon>Pseudomonadati</taxon>
        <taxon>Pseudomonadota</taxon>
        <taxon>Alphaproteobacteria</taxon>
        <taxon>Rhodospirillales</taxon>
        <taxon>Dongiaceae</taxon>
        <taxon>Hypericibacter</taxon>
    </lineage>
</organism>